<dbReference type="Pfam" id="PF03119">
    <property type="entry name" value="DNA_ligase_ZBD"/>
    <property type="match status" value="1"/>
</dbReference>
<dbReference type="GO" id="GO:0005829">
    <property type="term" value="C:cytosol"/>
    <property type="evidence" value="ECO:0007669"/>
    <property type="project" value="TreeGrafter"/>
</dbReference>
<evidence type="ECO:0000313" key="18">
    <source>
        <dbReference type="EMBL" id="AKU91405.1"/>
    </source>
</evidence>
<evidence type="ECO:0000256" key="9">
    <source>
        <dbReference type="ARBA" id="ARBA00022842"/>
    </source>
</evidence>
<dbReference type="Pfam" id="PF00533">
    <property type="entry name" value="BRCT"/>
    <property type="match status" value="1"/>
</dbReference>
<dbReference type="RefSeq" id="WP_050725718.1">
    <property type="nucleotide sequence ID" value="NZ_CP012332.1"/>
</dbReference>
<dbReference type="Gene3D" id="1.10.150.20">
    <property type="entry name" value="5' to 3' exonuclease, C-terminal subdomain"/>
    <property type="match status" value="2"/>
</dbReference>
<dbReference type="Pfam" id="PF01653">
    <property type="entry name" value="DNA_ligase_aden"/>
    <property type="match status" value="1"/>
</dbReference>
<dbReference type="HAMAP" id="MF_01588">
    <property type="entry name" value="DNA_ligase_A"/>
    <property type="match status" value="1"/>
</dbReference>
<evidence type="ECO:0000256" key="5">
    <source>
        <dbReference type="ARBA" id="ARBA00022705"/>
    </source>
</evidence>
<dbReference type="STRING" id="1391653.AKJ08_1792"/>
<gene>
    <name evidence="14" type="primary">ligA</name>
    <name evidence="18" type="ORF">AKJ08_1792</name>
</gene>
<dbReference type="InterPro" id="IPR013839">
    <property type="entry name" value="DNAligase_adenylation"/>
</dbReference>
<dbReference type="Pfam" id="PF03120">
    <property type="entry name" value="OB_DNA_ligase"/>
    <property type="match status" value="1"/>
</dbReference>
<dbReference type="InterPro" id="IPR018239">
    <property type="entry name" value="DNA_ligase_AS"/>
</dbReference>
<feature type="binding site" evidence="14">
    <location>
        <position position="355"/>
    </location>
    <ligand>
        <name>NAD(+)</name>
        <dbReference type="ChEBI" id="CHEBI:57540"/>
    </ligand>
</feature>
<dbReference type="InterPro" id="IPR001679">
    <property type="entry name" value="DNA_ligase"/>
</dbReference>
<accession>A0A0K1PD07</accession>
<evidence type="ECO:0000256" key="14">
    <source>
        <dbReference type="HAMAP-Rule" id="MF_01588"/>
    </source>
</evidence>
<dbReference type="GO" id="GO:0006260">
    <property type="term" value="P:DNA replication"/>
    <property type="evidence" value="ECO:0007669"/>
    <property type="project" value="UniProtKB-KW"/>
</dbReference>
<evidence type="ECO:0000256" key="1">
    <source>
        <dbReference type="ARBA" id="ARBA00004067"/>
    </source>
</evidence>
<feature type="binding site" evidence="14">
    <location>
        <position position="162"/>
    </location>
    <ligand>
        <name>NAD(+)</name>
        <dbReference type="ChEBI" id="CHEBI:57540"/>
    </ligand>
</feature>
<comment type="function">
    <text evidence="1 14">DNA ligase that catalyzes the formation of phosphodiester linkages between 5'-phosphoryl and 3'-hydroxyl groups in double-stranded DNA using NAD as a coenzyme and as the energy source for the reaction. It is essential for DNA replication and repair of damaged DNA.</text>
</comment>
<keyword evidence="14" id="KW-0464">Manganese</keyword>
<evidence type="ECO:0000256" key="10">
    <source>
        <dbReference type="ARBA" id="ARBA00023027"/>
    </source>
</evidence>
<dbReference type="SUPFAM" id="SSF52113">
    <property type="entry name" value="BRCT domain"/>
    <property type="match status" value="1"/>
</dbReference>
<keyword evidence="10 14" id="KW-0520">NAD</keyword>
<dbReference type="InterPro" id="IPR033136">
    <property type="entry name" value="DNA_ligase_CS"/>
</dbReference>
<name>A0A0K1PD07_9BACT</name>
<keyword evidence="5 14" id="KW-0235">DNA replication</keyword>
<dbReference type="EMBL" id="CP012332">
    <property type="protein sequence ID" value="AKU91405.1"/>
    <property type="molecule type" value="Genomic_DNA"/>
</dbReference>
<dbReference type="PROSITE" id="PS01056">
    <property type="entry name" value="DNA_LIGASE_N2"/>
    <property type="match status" value="1"/>
</dbReference>
<keyword evidence="8 14" id="KW-0862">Zinc</keyword>
<feature type="binding site" evidence="14">
    <location>
        <position position="198"/>
    </location>
    <ligand>
        <name>NAD(+)</name>
        <dbReference type="ChEBI" id="CHEBI:57540"/>
    </ligand>
</feature>
<keyword evidence="11 14" id="KW-0234">DNA repair</keyword>
<dbReference type="PATRIC" id="fig|1391653.3.peg.1879"/>
<keyword evidence="19" id="KW-1185">Reference proteome</keyword>
<dbReference type="PANTHER" id="PTHR23389:SF9">
    <property type="entry name" value="DNA LIGASE"/>
    <property type="match status" value="1"/>
</dbReference>
<dbReference type="OrthoDB" id="9759736at2"/>
<dbReference type="PROSITE" id="PS01055">
    <property type="entry name" value="DNA_LIGASE_N1"/>
    <property type="match status" value="1"/>
</dbReference>
<dbReference type="GO" id="GO:0046872">
    <property type="term" value="F:metal ion binding"/>
    <property type="evidence" value="ECO:0007669"/>
    <property type="project" value="UniProtKB-KW"/>
</dbReference>
<feature type="domain" description="BRCT" evidence="17">
    <location>
        <begin position="637"/>
        <end position="713"/>
    </location>
</feature>
<dbReference type="KEGG" id="vin:AKJ08_1792"/>
<dbReference type="Gene3D" id="1.10.287.610">
    <property type="entry name" value="Helix hairpin bin"/>
    <property type="match status" value="1"/>
</dbReference>
<dbReference type="InterPro" id="IPR004149">
    <property type="entry name" value="Znf_DNAligase_C4"/>
</dbReference>
<dbReference type="SMART" id="SM00532">
    <property type="entry name" value="LIGANc"/>
    <property type="match status" value="1"/>
</dbReference>
<dbReference type="Pfam" id="PF12826">
    <property type="entry name" value="HHH_2"/>
    <property type="match status" value="1"/>
</dbReference>
<proteinExistence type="inferred from homology"/>
<dbReference type="FunFam" id="2.40.50.140:FF:000012">
    <property type="entry name" value="DNA ligase"/>
    <property type="match status" value="1"/>
</dbReference>
<feature type="binding site" evidence="14">
    <location>
        <begin position="85"/>
        <end position="86"/>
    </location>
    <ligand>
        <name>NAD(+)</name>
        <dbReference type="ChEBI" id="CHEBI:57540"/>
    </ligand>
</feature>
<keyword evidence="4 14" id="KW-0436">Ligase</keyword>
<comment type="cofactor">
    <cofactor evidence="14">
        <name>Mg(2+)</name>
        <dbReference type="ChEBI" id="CHEBI:18420"/>
    </cofactor>
    <cofactor evidence="14">
        <name>Mn(2+)</name>
        <dbReference type="ChEBI" id="CHEBI:29035"/>
    </cofactor>
</comment>
<sequence>MATSSPQESERIDALRAEIREHDHRYYVLDAPIVSDAEYDSLFRELQALEAAHPELVTPDSPTQRVGGAPAEGFEKITHRVPMLSLANAFEEEELDDFDLRLRRLLQQLHRDADPADVDPKVRPFVAPEETPPFPFFCEPKFDGLAVELVYEDGVFVRGATRGDGEVGEDITANLRTIRSVPLSLEKKVPGRLEVRGEAVMLRADFEALNRRQEEARDAELRRREEDPEARHRALPRLFANPRNAAAGALRQLDPKITASRPLTFYAYEVAEETGGFERHSSRLEWLEELGFRLSGEATRASGIDEAKAYCERLLSRRHELPYQIDGVVVKVDDDVLRQELGAVARSPRWAVAFKFAPEEATTRVEKIDVQVGRTGVLTPVAFLEPVHVGGVMVSRATLHNEDELRRKDVREGDRVVVRRAGDVIPEVVSVVAEVRTGEEREFVFPKLCPSCGSEVFREEEKAAWRCINATCPAQLEGRIIHFASRRAMDIEGLGEEIAGQLVSKGLVKDFGDLYDLSAEQWAALDRVVGDKIYQLGALVGGKLTDAVEKSKHCRLRSFYNALGIHLVSEEMSKRLAQRFTDVRGLFDADAFAVEAVEGFGPERAKAVVAFFHNPKNQRVIEHLLAVGVEPEPEAKAAGGIFAGKTVVLTGTLTRFSRDEAKDRIESQGGKAAGSVSKKTDFVVAGAEAGSKLKKAQELGIPVLDEERFLEMLGVGGEA</sequence>
<dbReference type="Gene3D" id="6.20.10.30">
    <property type="match status" value="1"/>
</dbReference>
<evidence type="ECO:0000256" key="2">
    <source>
        <dbReference type="ARBA" id="ARBA00012722"/>
    </source>
</evidence>
<dbReference type="Proteomes" id="UP000055590">
    <property type="component" value="Chromosome"/>
</dbReference>
<evidence type="ECO:0000256" key="6">
    <source>
        <dbReference type="ARBA" id="ARBA00022723"/>
    </source>
</evidence>
<dbReference type="Gene3D" id="3.30.470.30">
    <property type="entry name" value="DNA ligase/mRNA capping enzyme"/>
    <property type="match status" value="1"/>
</dbReference>
<feature type="compositionally biased region" description="Basic and acidic residues" evidence="16">
    <location>
        <begin position="214"/>
        <end position="232"/>
    </location>
</feature>
<evidence type="ECO:0000256" key="7">
    <source>
        <dbReference type="ARBA" id="ARBA00022763"/>
    </source>
</evidence>
<comment type="similarity">
    <text evidence="13 14">Belongs to the NAD-dependent DNA ligase family. LigA subfamily.</text>
</comment>
<feature type="region of interest" description="Disordered" evidence="16">
    <location>
        <begin position="214"/>
        <end position="234"/>
    </location>
</feature>
<feature type="binding site" evidence="14">
    <location>
        <position position="467"/>
    </location>
    <ligand>
        <name>Zn(2+)</name>
        <dbReference type="ChEBI" id="CHEBI:29105"/>
    </ligand>
</feature>
<dbReference type="EC" id="6.5.1.2" evidence="2 14"/>
<evidence type="ECO:0000256" key="12">
    <source>
        <dbReference type="ARBA" id="ARBA00034005"/>
    </source>
</evidence>
<dbReference type="FunFam" id="3.40.50.10190:FF:000054">
    <property type="entry name" value="DNA ligase"/>
    <property type="match status" value="1"/>
</dbReference>
<dbReference type="CDD" id="cd17748">
    <property type="entry name" value="BRCT_DNA_ligase_like"/>
    <property type="match status" value="1"/>
</dbReference>
<dbReference type="CDD" id="cd00114">
    <property type="entry name" value="LIGANc"/>
    <property type="match status" value="1"/>
</dbReference>
<dbReference type="InterPro" id="IPR012340">
    <property type="entry name" value="NA-bd_OB-fold"/>
</dbReference>
<feature type="active site" description="N6-AMP-lysine intermediate" evidence="14">
    <location>
        <position position="141"/>
    </location>
</feature>
<evidence type="ECO:0000256" key="8">
    <source>
        <dbReference type="ARBA" id="ARBA00022833"/>
    </source>
</evidence>
<evidence type="ECO:0000256" key="4">
    <source>
        <dbReference type="ARBA" id="ARBA00022598"/>
    </source>
</evidence>
<dbReference type="Gene3D" id="2.40.50.140">
    <property type="entry name" value="Nucleic acid-binding proteins"/>
    <property type="match status" value="1"/>
</dbReference>
<dbReference type="SUPFAM" id="SSF56091">
    <property type="entry name" value="DNA ligase/mRNA capping enzyme, catalytic domain"/>
    <property type="match status" value="1"/>
</dbReference>
<feature type="binding site" evidence="14">
    <location>
        <position position="139"/>
    </location>
    <ligand>
        <name>NAD(+)</name>
        <dbReference type="ChEBI" id="CHEBI:57540"/>
    </ligand>
</feature>
<feature type="binding site" evidence="14">
    <location>
        <position position="449"/>
    </location>
    <ligand>
        <name>Zn(2+)</name>
        <dbReference type="ChEBI" id="CHEBI:29105"/>
    </ligand>
</feature>
<evidence type="ECO:0000256" key="11">
    <source>
        <dbReference type="ARBA" id="ARBA00023204"/>
    </source>
</evidence>
<dbReference type="GO" id="GO:0006281">
    <property type="term" value="P:DNA repair"/>
    <property type="evidence" value="ECO:0007669"/>
    <property type="project" value="UniProtKB-KW"/>
</dbReference>
<dbReference type="PROSITE" id="PS50172">
    <property type="entry name" value="BRCT"/>
    <property type="match status" value="1"/>
</dbReference>
<evidence type="ECO:0000256" key="13">
    <source>
        <dbReference type="ARBA" id="ARBA00060881"/>
    </source>
</evidence>
<keyword evidence="9 14" id="KW-0460">Magnesium</keyword>
<dbReference type="SUPFAM" id="SSF47781">
    <property type="entry name" value="RuvA domain 2-like"/>
    <property type="match status" value="1"/>
</dbReference>
<organism evidence="18 19">
    <name type="scientific">Vulgatibacter incomptus</name>
    <dbReference type="NCBI Taxonomy" id="1391653"/>
    <lineage>
        <taxon>Bacteria</taxon>
        <taxon>Pseudomonadati</taxon>
        <taxon>Myxococcota</taxon>
        <taxon>Myxococcia</taxon>
        <taxon>Myxococcales</taxon>
        <taxon>Cystobacterineae</taxon>
        <taxon>Vulgatibacteraceae</taxon>
        <taxon>Vulgatibacter</taxon>
    </lineage>
</organism>
<dbReference type="NCBIfam" id="TIGR00575">
    <property type="entry name" value="dnlj"/>
    <property type="match status" value="1"/>
</dbReference>
<dbReference type="SUPFAM" id="SSF50249">
    <property type="entry name" value="Nucleic acid-binding proteins"/>
    <property type="match status" value="1"/>
</dbReference>
<dbReference type="GO" id="GO:0003911">
    <property type="term" value="F:DNA ligase (NAD+) activity"/>
    <property type="evidence" value="ECO:0007669"/>
    <property type="project" value="UniProtKB-UniRule"/>
</dbReference>
<dbReference type="InterPro" id="IPR036420">
    <property type="entry name" value="BRCT_dom_sf"/>
</dbReference>
<feature type="binding site" evidence="14">
    <location>
        <position position="331"/>
    </location>
    <ligand>
        <name>NAD(+)</name>
        <dbReference type="ChEBI" id="CHEBI:57540"/>
    </ligand>
</feature>
<evidence type="ECO:0000256" key="15">
    <source>
        <dbReference type="RuleBase" id="RU000618"/>
    </source>
</evidence>
<dbReference type="InterPro" id="IPR041663">
    <property type="entry name" value="DisA/LigA_HHH"/>
</dbReference>
<feature type="binding site" evidence="14">
    <location>
        <position position="452"/>
    </location>
    <ligand>
        <name>Zn(2+)</name>
        <dbReference type="ChEBI" id="CHEBI:29105"/>
    </ligand>
</feature>
<dbReference type="AlphaFoldDB" id="A0A0K1PD07"/>
<comment type="catalytic activity">
    <reaction evidence="12 14 15">
        <text>NAD(+) + (deoxyribonucleotide)n-3'-hydroxyl + 5'-phospho-(deoxyribonucleotide)m = (deoxyribonucleotide)n+m + AMP + beta-nicotinamide D-nucleotide.</text>
        <dbReference type="EC" id="6.5.1.2"/>
    </reaction>
</comment>
<dbReference type="InterPro" id="IPR010994">
    <property type="entry name" value="RuvA_2-like"/>
</dbReference>
<dbReference type="PIRSF" id="PIRSF001604">
    <property type="entry name" value="LigA"/>
    <property type="match status" value="1"/>
</dbReference>
<dbReference type="FunFam" id="1.10.287.610:FF:000002">
    <property type="entry name" value="DNA ligase"/>
    <property type="match status" value="1"/>
</dbReference>
<dbReference type="SMART" id="SM00292">
    <property type="entry name" value="BRCT"/>
    <property type="match status" value="1"/>
</dbReference>
<feature type="binding site" evidence="14">
    <location>
        <begin position="36"/>
        <end position="40"/>
    </location>
    <ligand>
        <name>NAD(+)</name>
        <dbReference type="ChEBI" id="CHEBI:57540"/>
    </ligand>
</feature>
<keyword evidence="7 14" id="KW-0227">DNA damage</keyword>
<evidence type="ECO:0000259" key="17">
    <source>
        <dbReference type="PROSITE" id="PS50172"/>
    </source>
</evidence>
<protein>
    <recommendedName>
        <fullName evidence="3 14">DNA ligase</fullName>
        <ecNumber evidence="2 14">6.5.1.2</ecNumber>
    </recommendedName>
    <alternativeName>
        <fullName evidence="14">Polydeoxyribonucleotide synthase [NAD(+)]</fullName>
    </alternativeName>
</protein>
<dbReference type="InterPro" id="IPR013840">
    <property type="entry name" value="DNAligase_N"/>
</dbReference>
<keyword evidence="6 14" id="KW-0479">Metal-binding</keyword>
<evidence type="ECO:0000313" key="19">
    <source>
        <dbReference type="Proteomes" id="UP000055590"/>
    </source>
</evidence>
<reference evidence="18 19" key="1">
    <citation type="submission" date="2015-08" db="EMBL/GenBank/DDBJ databases">
        <authorList>
            <person name="Babu N.S."/>
            <person name="Beckwith C.J."/>
            <person name="Beseler K.G."/>
            <person name="Brison A."/>
            <person name="Carone J.V."/>
            <person name="Caskin T.P."/>
            <person name="Diamond M."/>
            <person name="Durham M.E."/>
            <person name="Foxe J.M."/>
            <person name="Go M."/>
            <person name="Henderson B.A."/>
            <person name="Jones I.B."/>
            <person name="McGettigan J.A."/>
            <person name="Micheletti S.J."/>
            <person name="Nasrallah M.E."/>
            <person name="Ortiz D."/>
            <person name="Piller C.R."/>
            <person name="Privatt S.R."/>
            <person name="Schneider S.L."/>
            <person name="Sharp S."/>
            <person name="Smith T.C."/>
            <person name="Stanton J.D."/>
            <person name="Ullery H.E."/>
            <person name="Wilson R.J."/>
            <person name="Serrano M.G."/>
            <person name="Buck G."/>
            <person name="Lee V."/>
            <person name="Wang Y."/>
            <person name="Carvalho R."/>
            <person name="Voegtly L."/>
            <person name="Shi R."/>
            <person name="Duckworth R."/>
            <person name="Johnson A."/>
            <person name="Loviza R."/>
            <person name="Walstead R."/>
            <person name="Shah Z."/>
            <person name="Kiflezghi M."/>
            <person name="Wade K."/>
            <person name="Ball S.L."/>
            <person name="Bradley K.W."/>
            <person name="Asai D.J."/>
            <person name="Bowman C.A."/>
            <person name="Russell D.A."/>
            <person name="Pope W.H."/>
            <person name="Jacobs-Sera D."/>
            <person name="Hendrix R.W."/>
            <person name="Hatfull G.F."/>
        </authorList>
    </citation>
    <scope>NUCLEOTIDE SEQUENCE [LARGE SCALE GENOMIC DNA]</scope>
    <source>
        <strain evidence="18 19">DSM 27710</strain>
    </source>
</reference>
<evidence type="ECO:0000256" key="16">
    <source>
        <dbReference type="SAM" id="MobiDB-lite"/>
    </source>
</evidence>
<feature type="binding site" evidence="14">
    <location>
        <position position="472"/>
    </location>
    <ligand>
        <name>Zn(2+)</name>
        <dbReference type="ChEBI" id="CHEBI:29105"/>
    </ligand>
</feature>
<dbReference type="NCBIfam" id="NF005932">
    <property type="entry name" value="PRK07956.1"/>
    <property type="match status" value="1"/>
</dbReference>
<dbReference type="Gene3D" id="3.40.50.10190">
    <property type="entry name" value="BRCT domain"/>
    <property type="match status" value="1"/>
</dbReference>
<dbReference type="InterPro" id="IPR004150">
    <property type="entry name" value="NAD_DNA_ligase_OB"/>
</dbReference>
<dbReference type="PANTHER" id="PTHR23389">
    <property type="entry name" value="CHROMOSOME TRANSMISSION FIDELITY FACTOR 18"/>
    <property type="match status" value="1"/>
</dbReference>
<evidence type="ECO:0000256" key="3">
    <source>
        <dbReference type="ARBA" id="ARBA00013308"/>
    </source>
</evidence>
<dbReference type="InterPro" id="IPR001357">
    <property type="entry name" value="BRCT_dom"/>
</dbReference>